<dbReference type="InterPro" id="IPR013517">
    <property type="entry name" value="FG-GAP"/>
</dbReference>
<evidence type="ECO:0000313" key="3">
    <source>
        <dbReference type="EMBL" id="MDO1447078.1"/>
    </source>
</evidence>
<dbReference type="PANTHER" id="PTHR16026">
    <property type="entry name" value="CARTILAGE ACIDIC PROTEIN 1"/>
    <property type="match status" value="1"/>
</dbReference>
<gene>
    <name evidence="3" type="ORF">Q0590_12490</name>
</gene>
<dbReference type="InterPro" id="IPR028994">
    <property type="entry name" value="Integrin_alpha_N"/>
</dbReference>
<dbReference type="Pfam" id="PF07593">
    <property type="entry name" value="UnbV_ASPIC"/>
    <property type="match status" value="1"/>
</dbReference>
<evidence type="ECO:0000256" key="1">
    <source>
        <dbReference type="ARBA" id="ARBA00022729"/>
    </source>
</evidence>
<dbReference type="EMBL" id="JAUKPO010000006">
    <property type="protein sequence ID" value="MDO1447078.1"/>
    <property type="molecule type" value="Genomic_DNA"/>
</dbReference>
<organism evidence="3 4">
    <name type="scientific">Rhodocytophaga aerolata</name>
    <dbReference type="NCBI Taxonomy" id="455078"/>
    <lineage>
        <taxon>Bacteria</taxon>
        <taxon>Pseudomonadati</taxon>
        <taxon>Bacteroidota</taxon>
        <taxon>Cytophagia</taxon>
        <taxon>Cytophagales</taxon>
        <taxon>Rhodocytophagaceae</taxon>
        <taxon>Rhodocytophaga</taxon>
    </lineage>
</organism>
<protein>
    <submittedName>
        <fullName evidence="3">VCBS repeat-containing protein</fullName>
    </submittedName>
</protein>
<keyword evidence="4" id="KW-1185">Reference proteome</keyword>
<keyword evidence="1" id="KW-0732">Signal</keyword>
<evidence type="ECO:0000313" key="4">
    <source>
        <dbReference type="Proteomes" id="UP001168528"/>
    </source>
</evidence>
<sequence length="1116" mass="124315">MFRTLLIWAAISIGLLGCQKKAETQEQQNPVEKAATSPPLFTLLPPEKTHVTFSNIIKENPYGNILMYQYFYNGGGVAVGDINNDGLQDIYFTGNMVPNRLYLNKGNMQFEDITEKAGVAGRKNNWKTGVTMADVNGDQLLDMYVCYSGNMPGEARVNQLFINQGTDAAGLPQFTDMASHYGLADSSFSTQSSFFDYDRDNDLDMFLLNHNPELFRNLDDISITEKLKQKESSIRVKLFRNENGKFADVSDKAGFFGSAFTYGLGVAIADINTDGWPDMYISNDYSAPDYLYINNGDGTFTDQLKQSMGHTPLYSMGNDISDINNDALPDVFTLDMLPEDNRRQKLLFAPDNYEHFDLFLRVGFHYQYMRNMLHINNGNGTFSEIGQLAGISNTDWSWAPLFADYDNDGWKDLFVSNGFLRDFTNMDFIKFRSSFYQSGQVDPEGVLALVNKIPSSQVNNYIFKNNGNLTFSNQGKAWGINIPSNSNGAAYADLDNDGDLDLITNNINQQAFIYQNQANTQLSKNNYLQLKLEGEGKNTAGFGAKVVLFIDGKKQYQEQMPSRGFQSSVSPVLHVGLGENTLIDSLQIIWLSGKQQLLRNIQPNQLLSLQEKNATSTYRFPATTSPILAEIKSPISFTHQLTPVNDFKRQPLMVNPLSFPGPCLAKSDVNKDGLEDVFVGGSRGQAGRVYLQAKNGKFIPTPIPALETDKLSNDADALFLDVNQDTYPDLYIVSGGYDTYLPNDSLLQDRLYLNDGKGNFTRDKQALPAMLESKSCVRATDVNKDGYPDLFVGGRVIPGRYPETPQSYLLINNGKGQFMDMTAELAPQLQKLGMVTDAAWHDLNGDMQAELIVVGEWMPVTVFANTNGKFTNATQTYFDKNYRGWWNSLQIDDFNGDGKSDLIVGNLGLNSQCKASDTEPAELYYKDFDDNGSVDPILCFYIQGKSYPYVTRDELLDQVSSMRTRFADYTSYASATLTDIFTPQEMKGAGHLTANQLQTTLFITNAQGKFEEKPLPIEAQFAPVHTLISFDYNQDGKKDLLLAGNIQHSRLRFGKYDASYGTLLQGNGNGQFSYVPQGNSGLKLSGDVRSSIMLGNSILFGINGEQVKAYQVKGIK</sequence>
<dbReference type="InterPro" id="IPR011519">
    <property type="entry name" value="UnbV_ASPIC"/>
</dbReference>
<accession>A0ABT8R4T1</accession>
<reference evidence="3" key="1">
    <citation type="submission" date="2023-07" db="EMBL/GenBank/DDBJ databases">
        <title>The genome sequence of Rhodocytophaga aerolata KACC 12507.</title>
        <authorList>
            <person name="Zhang X."/>
        </authorList>
    </citation>
    <scope>NUCLEOTIDE SEQUENCE</scope>
    <source>
        <strain evidence="3">KACC 12507</strain>
    </source>
</reference>
<name>A0ABT8R4T1_9BACT</name>
<dbReference type="Pfam" id="PF13517">
    <property type="entry name" value="FG-GAP_3"/>
    <property type="match status" value="6"/>
</dbReference>
<dbReference type="Gene3D" id="2.130.10.130">
    <property type="entry name" value="Integrin alpha, N-terminal"/>
    <property type="match status" value="5"/>
</dbReference>
<dbReference type="PROSITE" id="PS51257">
    <property type="entry name" value="PROKAR_LIPOPROTEIN"/>
    <property type="match status" value="1"/>
</dbReference>
<dbReference type="InterPro" id="IPR027039">
    <property type="entry name" value="Crtac1"/>
</dbReference>
<proteinExistence type="predicted"/>
<dbReference type="Proteomes" id="UP001168528">
    <property type="component" value="Unassembled WGS sequence"/>
</dbReference>
<dbReference type="RefSeq" id="WP_302037882.1">
    <property type="nucleotide sequence ID" value="NZ_JAUKPO010000006.1"/>
</dbReference>
<feature type="domain" description="ASPIC/UnbV" evidence="2">
    <location>
        <begin position="541"/>
        <end position="607"/>
    </location>
</feature>
<dbReference type="PANTHER" id="PTHR16026:SF0">
    <property type="entry name" value="CARTILAGE ACIDIC PROTEIN 1"/>
    <property type="match status" value="1"/>
</dbReference>
<comment type="caution">
    <text evidence="3">The sequence shown here is derived from an EMBL/GenBank/DDBJ whole genome shotgun (WGS) entry which is preliminary data.</text>
</comment>
<evidence type="ECO:0000259" key="2">
    <source>
        <dbReference type="Pfam" id="PF07593"/>
    </source>
</evidence>
<dbReference type="SUPFAM" id="SSF69318">
    <property type="entry name" value="Integrin alpha N-terminal domain"/>
    <property type="match status" value="3"/>
</dbReference>